<feature type="domain" description="Nucleoporin NSP1-like C-terminal" evidence="10">
    <location>
        <begin position="116"/>
        <end position="218"/>
    </location>
</feature>
<dbReference type="AlphaFoldDB" id="A0A0L0STQ4"/>
<accession>A0A0L0STQ4</accession>
<protein>
    <recommendedName>
        <fullName evidence="10">Nucleoporin NSP1-like C-terminal domain-containing protein</fullName>
    </recommendedName>
</protein>
<sequence>MNSGRRRPRPLPRVRRPNPRFSIPAPATTTAAAAPAASGFAFAAAATTKPAETPTTTATTATGGFKRPADPATTTAAAAAPQKPVLTATPSVSAPAATAATATTLSAAPAAATGATTTDQVQRALKNKTLEDIINLWNRQLAVQTQAYKAQATKIMSWDASLVRVSHRIAGLHTKVQDLTTAQKQVDDALEYMGAQQEEMGSALAVYEQTVHQMLAERGLTGGAQGAQGAASLAPADVDREQAFRLAQDVNAHLDELAHNLEELVADLNVRAVGAPAVTAADADQEDAQAASTRDPLGQVVQILNSHLRALEWVDVTAAQVEANAQAVHRMQAEAERDLERVHHGAAAGRAAFGYGFRE</sequence>
<dbReference type="OMA" id="TEMHRRE"/>
<keyword evidence="12" id="KW-1185">Reference proteome</keyword>
<keyword evidence="8" id="KW-0539">Nucleus</keyword>
<dbReference type="Pfam" id="PF05064">
    <property type="entry name" value="Nsp1_C"/>
    <property type="match status" value="1"/>
</dbReference>
<dbReference type="InterPro" id="IPR026010">
    <property type="entry name" value="NSP1/NUP62"/>
</dbReference>
<evidence type="ECO:0000256" key="2">
    <source>
        <dbReference type="ARBA" id="ARBA00005911"/>
    </source>
</evidence>
<dbReference type="Gene3D" id="1.20.5.170">
    <property type="match status" value="1"/>
</dbReference>
<keyword evidence="4" id="KW-0509">mRNA transport</keyword>
<evidence type="ECO:0000256" key="9">
    <source>
        <dbReference type="SAM" id="MobiDB-lite"/>
    </source>
</evidence>
<dbReference type="GO" id="GO:0051028">
    <property type="term" value="P:mRNA transport"/>
    <property type="evidence" value="ECO:0007669"/>
    <property type="project" value="UniProtKB-KW"/>
</dbReference>
<reference evidence="12" key="2">
    <citation type="submission" date="2009-11" db="EMBL/GenBank/DDBJ databases">
        <title>The Genome Sequence of Allomyces macrogynus strain ATCC 38327.</title>
        <authorList>
            <consortium name="The Broad Institute Genome Sequencing Platform"/>
            <person name="Russ C."/>
            <person name="Cuomo C."/>
            <person name="Shea T."/>
            <person name="Young S.K."/>
            <person name="Zeng Q."/>
            <person name="Koehrsen M."/>
            <person name="Haas B."/>
            <person name="Borodovsky M."/>
            <person name="Guigo R."/>
            <person name="Alvarado L."/>
            <person name="Berlin A."/>
            <person name="Borenstein D."/>
            <person name="Chen Z."/>
            <person name="Engels R."/>
            <person name="Freedman E."/>
            <person name="Gellesch M."/>
            <person name="Goldberg J."/>
            <person name="Griggs A."/>
            <person name="Gujja S."/>
            <person name="Heiman D."/>
            <person name="Hepburn T."/>
            <person name="Howarth C."/>
            <person name="Jen D."/>
            <person name="Larson L."/>
            <person name="Lewis B."/>
            <person name="Mehta T."/>
            <person name="Park D."/>
            <person name="Pearson M."/>
            <person name="Roberts A."/>
            <person name="Saif S."/>
            <person name="Shenoy N."/>
            <person name="Sisk P."/>
            <person name="Stolte C."/>
            <person name="Sykes S."/>
            <person name="Walk T."/>
            <person name="White J."/>
            <person name="Yandava C."/>
            <person name="Burger G."/>
            <person name="Gray M.W."/>
            <person name="Holland P.W.H."/>
            <person name="King N."/>
            <person name="Lang F.B.F."/>
            <person name="Roger A.J."/>
            <person name="Ruiz-Trillo I."/>
            <person name="Lander E."/>
            <person name="Nusbaum C."/>
        </authorList>
    </citation>
    <scope>NUCLEOTIDE SEQUENCE [LARGE SCALE GENOMIC DNA]</scope>
    <source>
        <strain evidence="12">ATCC 38327</strain>
    </source>
</reference>
<dbReference type="eggNOG" id="KOG2196">
    <property type="taxonomic scope" value="Eukaryota"/>
</dbReference>
<gene>
    <name evidence="11" type="ORF">AMAG_09836</name>
</gene>
<dbReference type="VEuPathDB" id="FungiDB:AMAG_09836"/>
<dbReference type="InterPro" id="IPR007758">
    <property type="entry name" value="Nucleoporin_NSP1_C"/>
</dbReference>
<dbReference type="Proteomes" id="UP000054350">
    <property type="component" value="Unassembled WGS sequence"/>
</dbReference>
<evidence type="ECO:0000259" key="10">
    <source>
        <dbReference type="Pfam" id="PF05064"/>
    </source>
</evidence>
<evidence type="ECO:0000256" key="5">
    <source>
        <dbReference type="ARBA" id="ARBA00022927"/>
    </source>
</evidence>
<evidence type="ECO:0000256" key="8">
    <source>
        <dbReference type="ARBA" id="ARBA00023242"/>
    </source>
</evidence>
<evidence type="ECO:0000256" key="3">
    <source>
        <dbReference type="ARBA" id="ARBA00022448"/>
    </source>
</evidence>
<dbReference type="STRING" id="578462.A0A0L0STQ4"/>
<dbReference type="GO" id="GO:0005543">
    <property type="term" value="F:phospholipid binding"/>
    <property type="evidence" value="ECO:0007669"/>
    <property type="project" value="TreeGrafter"/>
</dbReference>
<feature type="region of interest" description="Disordered" evidence="9">
    <location>
        <begin position="47"/>
        <end position="82"/>
    </location>
</feature>
<name>A0A0L0STQ4_ALLM3</name>
<feature type="region of interest" description="Disordered" evidence="9">
    <location>
        <begin position="1"/>
        <end position="30"/>
    </location>
</feature>
<dbReference type="GO" id="GO:0006405">
    <property type="term" value="P:RNA export from nucleus"/>
    <property type="evidence" value="ECO:0007669"/>
    <property type="project" value="TreeGrafter"/>
</dbReference>
<proteinExistence type="inferred from homology"/>
<dbReference type="GO" id="GO:0017056">
    <property type="term" value="F:structural constituent of nuclear pore"/>
    <property type="evidence" value="ECO:0007669"/>
    <property type="project" value="InterPro"/>
</dbReference>
<keyword evidence="3" id="KW-0813">Transport</keyword>
<keyword evidence="6" id="KW-0811">Translocation</keyword>
<comment type="similarity">
    <text evidence="2">Belongs to the nucleoporin NSP1/NUP62 family.</text>
</comment>
<dbReference type="GO" id="GO:0044613">
    <property type="term" value="C:nuclear pore central transport channel"/>
    <property type="evidence" value="ECO:0007669"/>
    <property type="project" value="TreeGrafter"/>
</dbReference>
<dbReference type="GO" id="GO:0006606">
    <property type="term" value="P:protein import into nucleus"/>
    <property type="evidence" value="ECO:0007669"/>
    <property type="project" value="TreeGrafter"/>
</dbReference>
<organism evidence="11 12">
    <name type="scientific">Allomyces macrogynus (strain ATCC 38327)</name>
    <name type="common">Allomyces javanicus var. macrogynus</name>
    <dbReference type="NCBI Taxonomy" id="578462"/>
    <lineage>
        <taxon>Eukaryota</taxon>
        <taxon>Fungi</taxon>
        <taxon>Fungi incertae sedis</taxon>
        <taxon>Blastocladiomycota</taxon>
        <taxon>Blastocladiomycetes</taxon>
        <taxon>Blastocladiales</taxon>
        <taxon>Blastocladiaceae</taxon>
        <taxon>Allomyces</taxon>
    </lineage>
</organism>
<dbReference type="OrthoDB" id="344345at2759"/>
<evidence type="ECO:0000256" key="6">
    <source>
        <dbReference type="ARBA" id="ARBA00023010"/>
    </source>
</evidence>
<evidence type="ECO:0000313" key="11">
    <source>
        <dbReference type="EMBL" id="KNE65871.1"/>
    </source>
</evidence>
<keyword evidence="5" id="KW-0653">Protein transport</keyword>
<comment type="subcellular location">
    <subcellularLocation>
        <location evidence="1">Nucleus</location>
        <location evidence="1">Nuclear pore complex</location>
    </subcellularLocation>
</comment>
<feature type="compositionally biased region" description="Basic residues" evidence="9">
    <location>
        <begin position="1"/>
        <end position="18"/>
    </location>
</feature>
<keyword evidence="7" id="KW-0906">Nuclear pore complex</keyword>
<dbReference type="PANTHER" id="PTHR12084">
    <property type="entry name" value="NUCLEAR PORE GLYCOPROTEIN P62-RELATED"/>
    <property type="match status" value="1"/>
</dbReference>
<dbReference type="EMBL" id="GG745348">
    <property type="protein sequence ID" value="KNE65871.1"/>
    <property type="molecule type" value="Genomic_DNA"/>
</dbReference>
<evidence type="ECO:0000256" key="7">
    <source>
        <dbReference type="ARBA" id="ARBA00023132"/>
    </source>
</evidence>
<evidence type="ECO:0000256" key="4">
    <source>
        <dbReference type="ARBA" id="ARBA00022816"/>
    </source>
</evidence>
<evidence type="ECO:0000313" key="12">
    <source>
        <dbReference type="Proteomes" id="UP000054350"/>
    </source>
</evidence>
<dbReference type="PANTHER" id="PTHR12084:SF0">
    <property type="entry name" value="NUCLEAR PORE GLYCOPROTEIN P62"/>
    <property type="match status" value="1"/>
</dbReference>
<evidence type="ECO:0000256" key="1">
    <source>
        <dbReference type="ARBA" id="ARBA00004567"/>
    </source>
</evidence>
<reference evidence="11 12" key="1">
    <citation type="submission" date="2009-11" db="EMBL/GenBank/DDBJ databases">
        <title>Annotation of Allomyces macrogynus ATCC 38327.</title>
        <authorList>
            <consortium name="The Broad Institute Genome Sequencing Platform"/>
            <person name="Russ C."/>
            <person name="Cuomo C."/>
            <person name="Burger G."/>
            <person name="Gray M.W."/>
            <person name="Holland P.W.H."/>
            <person name="King N."/>
            <person name="Lang F.B.F."/>
            <person name="Roger A.J."/>
            <person name="Ruiz-Trillo I."/>
            <person name="Young S.K."/>
            <person name="Zeng Q."/>
            <person name="Gargeya S."/>
            <person name="Fitzgerald M."/>
            <person name="Haas B."/>
            <person name="Abouelleil A."/>
            <person name="Alvarado L."/>
            <person name="Arachchi H.M."/>
            <person name="Berlin A."/>
            <person name="Chapman S.B."/>
            <person name="Gearin G."/>
            <person name="Goldberg J."/>
            <person name="Griggs A."/>
            <person name="Gujja S."/>
            <person name="Hansen M."/>
            <person name="Heiman D."/>
            <person name="Howarth C."/>
            <person name="Larimer J."/>
            <person name="Lui A."/>
            <person name="MacDonald P.J.P."/>
            <person name="McCowen C."/>
            <person name="Montmayeur A."/>
            <person name="Murphy C."/>
            <person name="Neiman D."/>
            <person name="Pearson M."/>
            <person name="Priest M."/>
            <person name="Roberts A."/>
            <person name="Saif S."/>
            <person name="Shea T."/>
            <person name="Sisk P."/>
            <person name="Stolte C."/>
            <person name="Sykes S."/>
            <person name="Wortman J."/>
            <person name="Nusbaum C."/>
            <person name="Birren B."/>
        </authorList>
    </citation>
    <scope>NUCLEOTIDE SEQUENCE [LARGE SCALE GENOMIC DNA]</scope>
    <source>
        <strain evidence="11 12">ATCC 38327</strain>
    </source>
</reference>